<protein>
    <recommendedName>
        <fullName evidence="3">Outer membrane protein beta-barrel domain-containing protein</fullName>
    </recommendedName>
</protein>
<dbReference type="Proteomes" id="UP001250698">
    <property type="component" value="Unassembled WGS sequence"/>
</dbReference>
<evidence type="ECO:0008006" key="3">
    <source>
        <dbReference type="Google" id="ProtNLM"/>
    </source>
</evidence>
<accession>A0ABU3TLT0</accession>
<organism evidence="1 2">
    <name type="scientific">Hymenobacter endophyticus</name>
    <dbReference type="NCBI Taxonomy" id="3076335"/>
    <lineage>
        <taxon>Bacteria</taxon>
        <taxon>Pseudomonadati</taxon>
        <taxon>Bacteroidota</taxon>
        <taxon>Cytophagia</taxon>
        <taxon>Cytophagales</taxon>
        <taxon>Hymenobacteraceae</taxon>
        <taxon>Hymenobacter</taxon>
    </lineage>
</organism>
<keyword evidence="2" id="KW-1185">Reference proteome</keyword>
<name>A0ABU3TLT0_9BACT</name>
<gene>
    <name evidence="1" type="ORF">ROI90_18060</name>
</gene>
<proteinExistence type="predicted"/>
<sequence length="198" mass="20446">MTKRPGSLGVGTQSTALLGLLLSGPLALPCRAQTDTSAVAPPTMPAAAPAVVLTLTGGLGAPYGNGLDVGYRLSRRVDATVGGGYDGSGVKAGVGLRVDMLTERKATTFAGVNLAYSGGQQEILVQTDEDRAGQRETARIRLRPCTVARLRVGVRWQPTPRLALLTALGQGLVLGATPVQYLDGASPSEGLRAVVDRR</sequence>
<evidence type="ECO:0000313" key="1">
    <source>
        <dbReference type="EMBL" id="MDU0372318.1"/>
    </source>
</evidence>
<comment type="caution">
    <text evidence="1">The sequence shown here is derived from an EMBL/GenBank/DDBJ whole genome shotgun (WGS) entry which is preliminary data.</text>
</comment>
<dbReference type="EMBL" id="JAWDJT010000014">
    <property type="protein sequence ID" value="MDU0372318.1"/>
    <property type="molecule type" value="Genomic_DNA"/>
</dbReference>
<dbReference type="RefSeq" id="WP_315999701.1">
    <property type="nucleotide sequence ID" value="NZ_JAWDJT010000014.1"/>
</dbReference>
<evidence type="ECO:0000313" key="2">
    <source>
        <dbReference type="Proteomes" id="UP001250698"/>
    </source>
</evidence>
<reference evidence="1 2" key="1">
    <citation type="submission" date="2023-10" db="EMBL/GenBank/DDBJ databases">
        <title>Hymenobacter endophyticus sp. nov., an isolate from the leaf tissues of wheat.</title>
        <authorList>
            <person name="Dai Y."/>
        </authorList>
    </citation>
    <scope>NUCLEOTIDE SEQUENCE [LARGE SCALE GENOMIC DNA]</scope>
    <source>
        <strain evidence="1 2">ZK17L-C2</strain>
    </source>
</reference>